<feature type="region of interest" description="Disordered" evidence="1">
    <location>
        <begin position="210"/>
        <end position="234"/>
    </location>
</feature>
<protein>
    <submittedName>
        <fullName evidence="3">Uncharacterized protein</fullName>
    </submittedName>
</protein>
<gene>
    <name evidence="3" type="ordered locus">AMIS_33320</name>
</gene>
<dbReference type="PATRIC" id="fig|512565.3.peg.3329"/>
<feature type="transmembrane region" description="Helical" evidence="2">
    <location>
        <begin position="34"/>
        <end position="53"/>
    </location>
</feature>
<dbReference type="KEGG" id="ams:AMIS_33320"/>
<sequence length="234" mass="25461">MQKVLPVVVEAAIAGVITVGMSLAANLVTDGRSLWWALVLIALLSCAVAVDTLERLRKRRAEDPDVPMIPRSRSAATGKHIALGIALLTLLGSFALVVGRLVSTDASCRVEELRNYRELPYNCDIAWSRTDPAERRVPLYRWPKPGPVALDVLDADDSGSDQFFACQIESPDVSDGYGFSGGSRYWALAPGDDADLWGWMPQVFFEHGANGDREPNLPECSEEQKAKAGTTFVA</sequence>
<evidence type="ECO:0000313" key="4">
    <source>
        <dbReference type="Proteomes" id="UP000007882"/>
    </source>
</evidence>
<dbReference type="Proteomes" id="UP000007882">
    <property type="component" value="Chromosome"/>
</dbReference>
<dbReference type="RefSeq" id="WP_014443447.1">
    <property type="nucleotide sequence ID" value="NC_017093.1"/>
</dbReference>
<feature type="transmembrane region" description="Helical" evidence="2">
    <location>
        <begin position="81"/>
        <end position="102"/>
    </location>
</feature>
<name>I0H6B5_ACTM4</name>
<proteinExistence type="predicted"/>
<dbReference type="HOGENOM" id="CLU_1182980_0_0_11"/>
<feature type="transmembrane region" description="Helical" evidence="2">
    <location>
        <begin position="7"/>
        <end position="28"/>
    </location>
</feature>
<keyword evidence="2" id="KW-0472">Membrane</keyword>
<dbReference type="AlphaFoldDB" id="I0H6B5"/>
<reference evidence="3 4" key="1">
    <citation type="submission" date="2012-02" db="EMBL/GenBank/DDBJ databases">
        <title>Complete genome sequence of Actinoplanes missouriensis 431 (= NBRC 102363).</title>
        <authorList>
            <person name="Ohnishi Y."/>
            <person name="Ishikawa J."/>
            <person name="Sekine M."/>
            <person name="Hosoyama A."/>
            <person name="Harada T."/>
            <person name="Narita H."/>
            <person name="Hata T."/>
            <person name="Konno Y."/>
            <person name="Tutikane K."/>
            <person name="Fujita N."/>
            <person name="Horinouchi S."/>
            <person name="Hayakawa M."/>
        </authorList>
    </citation>
    <scope>NUCLEOTIDE SEQUENCE [LARGE SCALE GENOMIC DNA]</scope>
    <source>
        <strain evidence="4">ATCC 14538 / DSM 43046 / CBS 188.64 / JCM 3121 / NBRC 102363 / NCIMB 12654 / NRRL B-3342 / UNCC 431</strain>
    </source>
</reference>
<dbReference type="EMBL" id="AP012319">
    <property type="protein sequence ID" value="BAL88552.1"/>
    <property type="molecule type" value="Genomic_DNA"/>
</dbReference>
<evidence type="ECO:0000313" key="3">
    <source>
        <dbReference type="EMBL" id="BAL88552.1"/>
    </source>
</evidence>
<keyword evidence="2" id="KW-0812">Transmembrane</keyword>
<keyword evidence="2" id="KW-1133">Transmembrane helix</keyword>
<organism evidence="3 4">
    <name type="scientific">Actinoplanes missouriensis (strain ATCC 14538 / DSM 43046 / CBS 188.64 / JCM 3121 / NBRC 102363 / NCIMB 12654 / NRRL B-3342 / UNCC 431)</name>
    <dbReference type="NCBI Taxonomy" id="512565"/>
    <lineage>
        <taxon>Bacteria</taxon>
        <taxon>Bacillati</taxon>
        <taxon>Actinomycetota</taxon>
        <taxon>Actinomycetes</taxon>
        <taxon>Micromonosporales</taxon>
        <taxon>Micromonosporaceae</taxon>
        <taxon>Actinoplanes</taxon>
    </lineage>
</organism>
<accession>I0H6B5</accession>
<feature type="compositionally biased region" description="Basic and acidic residues" evidence="1">
    <location>
        <begin position="210"/>
        <end position="226"/>
    </location>
</feature>
<evidence type="ECO:0000256" key="2">
    <source>
        <dbReference type="SAM" id="Phobius"/>
    </source>
</evidence>
<evidence type="ECO:0000256" key="1">
    <source>
        <dbReference type="SAM" id="MobiDB-lite"/>
    </source>
</evidence>
<keyword evidence="4" id="KW-1185">Reference proteome</keyword>
<dbReference type="STRING" id="512565.AMIS_33320"/>